<dbReference type="EC" id="1.2.7.11" evidence="4"/>
<evidence type="ECO:0000256" key="2">
    <source>
        <dbReference type="ARBA" id="ARBA00003908"/>
    </source>
</evidence>
<keyword evidence="6" id="KW-0786">Thiamine pyrophosphate</keyword>
<comment type="catalytic activity">
    <reaction evidence="7">
        <text>a 2-oxocarboxylate + 2 oxidized [2Fe-2S]-[ferredoxin] + CoA = an acyl-CoA + 2 reduced [2Fe-2S]-[ferredoxin] + CO2 + H(+)</text>
        <dbReference type="Rhea" id="RHEA:42316"/>
        <dbReference type="Rhea" id="RHEA-COMP:10000"/>
        <dbReference type="Rhea" id="RHEA-COMP:10001"/>
        <dbReference type="ChEBI" id="CHEBI:15378"/>
        <dbReference type="ChEBI" id="CHEBI:16526"/>
        <dbReference type="ChEBI" id="CHEBI:33737"/>
        <dbReference type="ChEBI" id="CHEBI:33738"/>
        <dbReference type="ChEBI" id="CHEBI:35179"/>
        <dbReference type="ChEBI" id="CHEBI:57287"/>
        <dbReference type="ChEBI" id="CHEBI:58342"/>
        <dbReference type="EC" id="1.2.7.11"/>
    </reaction>
</comment>
<evidence type="ECO:0000256" key="4">
    <source>
        <dbReference type="ARBA" id="ARBA00012691"/>
    </source>
</evidence>
<feature type="domain" description="Dehydrogenase E1 component" evidence="8">
    <location>
        <begin position="6"/>
        <end position="104"/>
    </location>
</feature>
<organism evidence="9 11">
    <name type="scientific">Metallosphaera yellowstonensis MK1</name>
    <dbReference type="NCBI Taxonomy" id="671065"/>
    <lineage>
        <taxon>Archaea</taxon>
        <taxon>Thermoproteota</taxon>
        <taxon>Thermoprotei</taxon>
        <taxon>Sulfolobales</taxon>
        <taxon>Sulfolobaceae</taxon>
        <taxon>Metallosphaera</taxon>
    </lineage>
</organism>
<evidence type="ECO:0000313" key="11">
    <source>
        <dbReference type="Proteomes" id="UP000003980"/>
    </source>
</evidence>
<dbReference type="GO" id="GO:0018491">
    <property type="term" value="F:2-oxobutyrate synthase activity"/>
    <property type="evidence" value="ECO:0007669"/>
    <property type="project" value="UniProtKB-ARBA"/>
</dbReference>
<dbReference type="SUPFAM" id="SSF52518">
    <property type="entry name" value="Thiamin diphosphate-binding fold (THDP-binding)"/>
    <property type="match status" value="1"/>
</dbReference>
<keyword evidence="9" id="KW-0670">Pyruvate</keyword>
<evidence type="ECO:0000256" key="3">
    <source>
        <dbReference type="ARBA" id="ARBA00011631"/>
    </source>
</evidence>
<gene>
    <name evidence="10" type="ORF">MetMK1DRAFT_00016860</name>
    <name evidence="9" type="ORF">MetMK1DRAFT_00018600</name>
</gene>
<reference evidence="9 11" key="1">
    <citation type="submission" date="2012-01" db="EMBL/GenBank/DDBJ databases">
        <title>Improved High-Quality Draft sequence of Metallosphaera yellowstonensis MK1.</title>
        <authorList>
            <consortium name="US DOE Joint Genome Institute"/>
            <person name="Lucas S."/>
            <person name="Han J."/>
            <person name="Cheng J.-F."/>
            <person name="Goodwin L."/>
            <person name="Pitluck S."/>
            <person name="Peters L."/>
            <person name="Teshima H."/>
            <person name="Detter J.C."/>
            <person name="Han C."/>
            <person name="Tapia R."/>
            <person name="Land M."/>
            <person name="Hauser L."/>
            <person name="Kyrpides N."/>
            <person name="Kozubal M."/>
            <person name="Macur R.E."/>
            <person name="Jay Z."/>
            <person name="Inskeep W."/>
            <person name="Woyke T."/>
        </authorList>
    </citation>
    <scope>NUCLEOTIDE SEQUENCE [LARGE SCALE GENOMIC DNA]</scope>
    <source>
        <strain evidence="9 11">MK1</strain>
    </source>
</reference>
<accession>H2C5N7</accession>
<dbReference type="GO" id="GO:0004739">
    <property type="term" value="F:pyruvate dehydrogenase (acetyl-transferring) activity"/>
    <property type="evidence" value="ECO:0007669"/>
    <property type="project" value="TreeGrafter"/>
</dbReference>
<dbReference type="HOGENOM" id="CLU_2067864_0_0_2"/>
<dbReference type="eggNOG" id="arCOG01054">
    <property type="taxonomic scope" value="Archaea"/>
</dbReference>
<proteinExistence type="predicted"/>
<evidence type="ECO:0000313" key="10">
    <source>
        <dbReference type="EMBL" id="EHP69660.1"/>
    </source>
</evidence>
<dbReference type="PANTHER" id="PTHR11516">
    <property type="entry name" value="PYRUVATE DEHYDROGENASE E1 COMPONENT, ALPHA SUBUNIT BACTERIAL AND ORGANELLAR"/>
    <property type="match status" value="1"/>
</dbReference>
<comment type="cofactor">
    <cofactor evidence="1">
        <name>thiamine diphosphate</name>
        <dbReference type="ChEBI" id="CHEBI:58937"/>
    </cofactor>
</comment>
<dbReference type="Proteomes" id="UP000003980">
    <property type="component" value="Unassembled WGS sequence"/>
</dbReference>
<dbReference type="Gene3D" id="3.40.50.970">
    <property type="match status" value="1"/>
</dbReference>
<dbReference type="InterPro" id="IPR050642">
    <property type="entry name" value="PDH_E1_Alpha_Subunit"/>
</dbReference>
<sequence length="118" mass="12496">MASGVIRGEMRLSVGKEATTVGTLYLSRDSDVVVSTHRPHNHAIAKGVGLKGLASEIFGKSTGLCKGKGGHMHLFHRTKNFACNGIVGASFPQVAGAAFTFKYSAAVMGFSLRYRPVI</sequence>
<protein>
    <recommendedName>
        <fullName evidence="4">2-oxoacid oxidoreductase (ferredoxin)</fullName>
        <ecNumber evidence="4">1.2.7.11</ecNumber>
    </recommendedName>
</protein>
<evidence type="ECO:0000313" key="9">
    <source>
        <dbReference type="EMBL" id="EHP69114.1"/>
    </source>
</evidence>
<evidence type="ECO:0000256" key="5">
    <source>
        <dbReference type="ARBA" id="ARBA00023002"/>
    </source>
</evidence>
<keyword evidence="11" id="KW-1185">Reference proteome</keyword>
<dbReference type="GO" id="GO:0047553">
    <property type="term" value="F:2-oxoglutarate synthase activity"/>
    <property type="evidence" value="ECO:0007669"/>
    <property type="project" value="UniProtKB-ARBA"/>
</dbReference>
<comment type="function">
    <text evidence="2">Catalyzes the coenzyme A-dependent oxidative decarboxylation of different 2-oxoacids such as 2-oxoglutarate, pyruvate and 2-oxobutyrate to form their CoA derivatives.</text>
</comment>
<dbReference type="STRING" id="671065.MetMK1DRAFT_00016860"/>
<dbReference type="RefSeq" id="WP_009072428.1">
    <property type="nucleotide sequence ID" value="NZ_JH597765.1"/>
</dbReference>
<evidence type="ECO:0000259" key="8">
    <source>
        <dbReference type="Pfam" id="PF00676"/>
    </source>
</evidence>
<dbReference type="InterPro" id="IPR001017">
    <property type="entry name" value="DH_E1"/>
</dbReference>
<name>H2C5N7_9CREN</name>
<dbReference type="GO" id="GO:0019164">
    <property type="term" value="F:pyruvate synthase activity"/>
    <property type="evidence" value="ECO:0007669"/>
    <property type="project" value="UniProtKB-ARBA"/>
</dbReference>
<evidence type="ECO:0000256" key="7">
    <source>
        <dbReference type="ARBA" id="ARBA00048893"/>
    </source>
</evidence>
<dbReference type="PANTHER" id="PTHR11516:SF60">
    <property type="entry name" value="PYRUVATE DEHYDROGENASE E1 COMPONENT SUBUNIT ALPHA"/>
    <property type="match status" value="1"/>
</dbReference>
<comment type="subunit">
    <text evidence="3">Heterodimer composed of an alpha and a beta subunit.</text>
</comment>
<dbReference type="InterPro" id="IPR029061">
    <property type="entry name" value="THDP-binding"/>
</dbReference>
<keyword evidence="5" id="KW-0560">Oxidoreductase</keyword>
<evidence type="ECO:0000256" key="1">
    <source>
        <dbReference type="ARBA" id="ARBA00001964"/>
    </source>
</evidence>
<dbReference type="EMBL" id="JH597768">
    <property type="protein sequence ID" value="EHP69114.1"/>
    <property type="molecule type" value="Genomic_DNA"/>
</dbReference>
<evidence type="ECO:0000256" key="6">
    <source>
        <dbReference type="ARBA" id="ARBA00023052"/>
    </source>
</evidence>
<dbReference type="EMBL" id="JH597765">
    <property type="protein sequence ID" value="EHP69660.1"/>
    <property type="molecule type" value="Genomic_DNA"/>
</dbReference>
<dbReference type="AlphaFoldDB" id="H2C5N7"/>
<dbReference type="Pfam" id="PF00676">
    <property type="entry name" value="E1_dh"/>
    <property type="match status" value="1"/>
</dbReference>